<dbReference type="InterPro" id="IPR018060">
    <property type="entry name" value="HTH_AraC"/>
</dbReference>
<evidence type="ECO:0000256" key="3">
    <source>
        <dbReference type="ARBA" id="ARBA00023163"/>
    </source>
</evidence>
<evidence type="ECO:0000259" key="4">
    <source>
        <dbReference type="PROSITE" id="PS01124"/>
    </source>
</evidence>
<reference evidence="5" key="1">
    <citation type="journal article" date="2021" name="PeerJ">
        <title>Extensive microbial diversity within the chicken gut microbiome revealed by metagenomics and culture.</title>
        <authorList>
            <person name="Gilroy R."/>
            <person name="Ravi A."/>
            <person name="Getino M."/>
            <person name="Pursley I."/>
            <person name="Horton D.L."/>
            <person name="Alikhan N.F."/>
            <person name="Baker D."/>
            <person name="Gharbi K."/>
            <person name="Hall N."/>
            <person name="Watson M."/>
            <person name="Adriaenssens E.M."/>
            <person name="Foster-Nyarko E."/>
            <person name="Jarju S."/>
            <person name="Secka A."/>
            <person name="Antonio M."/>
            <person name="Oren A."/>
            <person name="Chaudhuri R.R."/>
            <person name="La Ragione R."/>
            <person name="Hildebrand F."/>
            <person name="Pallen M.J."/>
        </authorList>
    </citation>
    <scope>NUCLEOTIDE SEQUENCE</scope>
    <source>
        <strain evidence="5">USAMLcec2-132</strain>
    </source>
</reference>
<dbReference type="Gene3D" id="1.10.10.60">
    <property type="entry name" value="Homeodomain-like"/>
    <property type="match status" value="2"/>
</dbReference>
<dbReference type="PROSITE" id="PS00041">
    <property type="entry name" value="HTH_ARAC_FAMILY_1"/>
    <property type="match status" value="1"/>
</dbReference>
<keyword evidence="1" id="KW-0805">Transcription regulation</keyword>
<dbReference type="Pfam" id="PF12833">
    <property type="entry name" value="HTH_18"/>
    <property type="match status" value="1"/>
</dbReference>
<dbReference type="InterPro" id="IPR009057">
    <property type="entry name" value="Homeodomain-like_sf"/>
</dbReference>
<dbReference type="Proteomes" id="UP000823891">
    <property type="component" value="Unassembled WGS sequence"/>
</dbReference>
<gene>
    <name evidence="5" type="ORF">H9761_01520</name>
</gene>
<dbReference type="InterPro" id="IPR018062">
    <property type="entry name" value="HTH_AraC-typ_CS"/>
</dbReference>
<evidence type="ECO:0000313" key="5">
    <source>
        <dbReference type="EMBL" id="HJC22367.1"/>
    </source>
</evidence>
<dbReference type="PANTHER" id="PTHR47893:SF1">
    <property type="entry name" value="REGULATORY PROTEIN PCHR"/>
    <property type="match status" value="1"/>
</dbReference>
<keyword evidence="2" id="KW-0238">DNA-binding</keyword>
<proteinExistence type="predicted"/>
<dbReference type="GO" id="GO:0043565">
    <property type="term" value="F:sequence-specific DNA binding"/>
    <property type="evidence" value="ECO:0007669"/>
    <property type="project" value="InterPro"/>
</dbReference>
<reference evidence="5" key="2">
    <citation type="submission" date="2021-04" db="EMBL/GenBank/DDBJ databases">
        <authorList>
            <person name="Gilroy R."/>
        </authorList>
    </citation>
    <scope>NUCLEOTIDE SEQUENCE</scope>
    <source>
        <strain evidence="5">USAMLcec2-132</strain>
    </source>
</reference>
<dbReference type="SMART" id="SM00342">
    <property type="entry name" value="HTH_ARAC"/>
    <property type="match status" value="1"/>
</dbReference>
<dbReference type="InterPro" id="IPR053142">
    <property type="entry name" value="PchR_regulatory_protein"/>
</dbReference>
<sequence>MELYDIFPGVQLMVSEFFAESCFRTGEKENAIGIHHCLRGRFECAFDSRSFIYMGEGDISINSQMHPPISSSFPLNYFYGSTIILYPEQTKGVPWLEAFGISTEAITEKFSLNSRCPVFRRNEAVEHVYGELYACLSDPELPFLRLKILELLYHVQSRQTVLEENKEYLPGNVVSRIKHVREHLIENPERRIGLRELAKEHGLSLTQLKDGFRQIYGQSPYAYLRDYKMHLAAQLLRDTDRKVSEIAAELGYQNPSKFSEAFQAVIGQNPRAYRK</sequence>
<dbReference type="InterPro" id="IPR020449">
    <property type="entry name" value="Tscrpt_reg_AraC-type_HTH"/>
</dbReference>
<organism evidence="5 6">
    <name type="scientific">Candidatus Eisenbergiella merdavium</name>
    <dbReference type="NCBI Taxonomy" id="2838551"/>
    <lineage>
        <taxon>Bacteria</taxon>
        <taxon>Bacillati</taxon>
        <taxon>Bacillota</taxon>
        <taxon>Clostridia</taxon>
        <taxon>Lachnospirales</taxon>
        <taxon>Lachnospiraceae</taxon>
        <taxon>Eisenbergiella</taxon>
    </lineage>
</organism>
<dbReference type="PRINTS" id="PR00032">
    <property type="entry name" value="HTHARAC"/>
</dbReference>
<evidence type="ECO:0000256" key="1">
    <source>
        <dbReference type="ARBA" id="ARBA00023015"/>
    </source>
</evidence>
<protein>
    <submittedName>
        <fullName evidence="5">AraC family transcriptional regulator</fullName>
    </submittedName>
</protein>
<accession>A0A9D2SPD2</accession>
<evidence type="ECO:0000313" key="6">
    <source>
        <dbReference type="Proteomes" id="UP000823891"/>
    </source>
</evidence>
<name>A0A9D2SPD2_9FIRM</name>
<feature type="domain" description="HTH araC/xylS-type" evidence="4">
    <location>
        <begin position="178"/>
        <end position="275"/>
    </location>
</feature>
<evidence type="ECO:0000256" key="2">
    <source>
        <dbReference type="ARBA" id="ARBA00023125"/>
    </source>
</evidence>
<dbReference type="PROSITE" id="PS01124">
    <property type="entry name" value="HTH_ARAC_FAMILY_2"/>
    <property type="match status" value="1"/>
</dbReference>
<dbReference type="PANTHER" id="PTHR47893">
    <property type="entry name" value="REGULATORY PROTEIN PCHR"/>
    <property type="match status" value="1"/>
</dbReference>
<dbReference type="EMBL" id="DWWS01000008">
    <property type="protein sequence ID" value="HJC22367.1"/>
    <property type="molecule type" value="Genomic_DNA"/>
</dbReference>
<dbReference type="GO" id="GO:0003700">
    <property type="term" value="F:DNA-binding transcription factor activity"/>
    <property type="evidence" value="ECO:0007669"/>
    <property type="project" value="InterPro"/>
</dbReference>
<comment type="caution">
    <text evidence="5">The sequence shown here is derived from an EMBL/GenBank/DDBJ whole genome shotgun (WGS) entry which is preliminary data.</text>
</comment>
<keyword evidence="3" id="KW-0804">Transcription</keyword>
<dbReference type="SUPFAM" id="SSF46689">
    <property type="entry name" value="Homeodomain-like"/>
    <property type="match status" value="2"/>
</dbReference>
<dbReference type="AlphaFoldDB" id="A0A9D2SPD2"/>